<dbReference type="EMBL" id="NIDF01000132">
    <property type="protein sequence ID" value="TYJ52491.1"/>
    <property type="molecule type" value="Genomic_DNA"/>
</dbReference>
<feature type="region of interest" description="Disordered" evidence="1">
    <location>
        <begin position="22"/>
        <end position="133"/>
    </location>
</feature>
<name>A0A5D3AQM9_9TREE</name>
<evidence type="ECO:0000313" key="2">
    <source>
        <dbReference type="EMBL" id="TYJ52491.1"/>
    </source>
</evidence>
<gene>
    <name evidence="2" type="ORF">B9479_006925</name>
</gene>
<dbReference type="Gene3D" id="1.20.58.1590">
    <property type="entry name" value="Tethering factor for nuclear proteasome Cut8/Sts1"/>
    <property type="match status" value="1"/>
</dbReference>
<feature type="compositionally biased region" description="Pro residues" evidence="1">
    <location>
        <begin position="80"/>
        <end position="89"/>
    </location>
</feature>
<evidence type="ECO:0000313" key="3">
    <source>
        <dbReference type="Proteomes" id="UP000322245"/>
    </source>
</evidence>
<reference evidence="2 3" key="1">
    <citation type="submission" date="2017-05" db="EMBL/GenBank/DDBJ databases">
        <title>The Genome Sequence of Tsuchiyaea wingfieldii DSM 27421.</title>
        <authorList>
            <person name="Cuomo C."/>
            <person name="Passer A."/>
            <person name="Billmyre B."/>
            <person name="Heitman J."/>
        </authorList>
    </citation>
    <scope>NUCLEOTIDE SEQUENCE [LARGE SCALE GENOMIC DNA]</scope>
    <source>
        <strain evidence="2 3">DSM 27421</strain>
    </source>
</reference>
<proteinExistence type="predicted"/>
<dbReference type="Proteomes" id="UP000322245">
    <property type="component" value="Unassembled WGS sequence"/>
</dbReference>
<keyword evidence="3" id="KW-1185">Reference proteome</keyword>
<protein>
    <submittedName>
        <fullName evidence="2">Uncharacterized protein</fullName>
    </submittedName>
</protein>
<sequence length="390" mass="41681">MAHPLTQQPPSSLAFSFAARPSPLSYAFGHPPNHSPTPSRFAAAPAFSPSRLEPLRPRDTPQTPVHQSLKRPKRQRSPSTSPPTSPSSPPDKHGSGVSAARNAASALSAPVSGLEQQSSKRTKLHASQLGQHQKGGVDVGVMLATLPLSAHLPILIQLLEANPSLASSVLDMIPQQDLKSCVKELGRRFVDIERAGGSISHPSVIPGTIAEGRRWDRVANEVAVYCRTATTYINYLSTAVQISNDFQSLFSLLHPLTSQLVSILSIIPSSHVNNPLPGPAPLVLELAKFVLSTWSSWVTGLSSDVNDKGGMHPHSLVAHWAETLDKLVSTTTSLSPSQFSGSSHWSIPVPSPGAPCPQESALVVSFREALSQSRDQFATQVGWLIGRPSR</sequence>
<comment type="caution">
    <text evidence="2">The sequence shown here is derived from an EMBL/GenBank/DDBJ whole genome shotgun (WGS) entry which is preliminary data.</text>
</comment>
<feature type="compositionally biased region" description="Low complexity" evidence="1">
    <location>
        <begin position="95"/>
        <end position="109"/>
    </location>
</feature>
<evidence type="ECO:0000256" key="1">
    <source>
        <dbReference type="SAM" id="MobiDB-lite"/>
    </source>
</evidence>
<dbReference type="InterPro" id="IPR038422">
    <property type="entry name" value="Cut8/Sts1_sf"/>
</dbReference>
<feature type="compositionally biased region" description="Low complexity" evidence="1">
    <location>
        <begin position="36"/>
        <end position="51"/>
    </location>
</feature>
<accession>A0A5D3AQM9</accession>
<dbReference type="AlphaFoldDB" id="A0A5D3AQM9"/>
<organism evidence="2 3">
    <name type="scientific">Cryptococcus floricola</name>
    <dbReference type="NCBI Taxonomy" id="2591691"/>
    <lineage>
        <taxon>Eukaryota</taxon>
        <taxon>Fungi</taxon>
        <taxon>Dikarya</taxon>
        <taxon>Basidiomycota</taxon>
        <taxon>Agaricomycotina</taxon>
        <taxon>Tremellomycetes</taxon>
        <taxon>Tremellales</taxon>
        <taxon>Cryptococcaceae</taxon>
        <taxon>Cryptococcus</taxon>
    </lineage>
</organism>